<keyword evidence="2" id="KW-1185">Reference proteome</keyword>
<dbReference type="EMBL" id="WJQU01000001">
    <property type="protein sequence ID" value="KAJ6647579.1"/>
    <property type="molecule type" value="Genomic_DNA"/>
</dbReference>
<proteinExistence type="predicted"/>
<protein>
    <submittedName>
        <fullName evidence="1">Uncharacterized protein</fullName>
    </submittedName>
</protein>
<evidence type="ECO:0000313" key="2">
    <source>
        <dbReference type="Proteomes" id="UP001151699"/>
    </source>
</evidence>
<dbReference type="Proteomes" id="UP001151699">
    <property type="component" value="Chromosome A"/>
</dbReference>
<reference evidence="1" key="1">
    <citation type="submission" date="2022-07" db="EMBL/GenBank/DDBJ databases">
        <authorList>
            <person name="Trinca V."/>
            <person name="Uliana J.V.C."/>
            <person name="Torres T.T."/>
            <person name="Ward R.J."/>
            <person name="Monesi N."/>
        </authorList>
    </citation>
    <scope>NUCLEOTIDE SEQUENCE</scope>
    <source>
        <strain evidence="1">HSMRA1968</strain>
        <tissue evidence="1">Whole embryos</tissue>
    </source>
</reference>
<accession>A0A9Q0NC77</accession>
<sequence>MLLFQNSYKFPRRTGDALMSDVASDEDCRNVDLSSPPVQLFASCFLWISVHTSFRQSILSYGSGSVIAEFVAAADQSGEAKM</sequence>
<name>A0A9Q0NC77_9DIPT</name>
<organism evidence="1 2">
    <name type="scientific">Pseudolycoriella hygida</name>
    <dbReference type="NCBI Taxonomy" id="35572"/>
    <lineage>
        <taxon>Eukaryota</taxon>
        <taxon>Metazoa</taxon>
        <taxon>Ecdysozoa</taxon>
        <taxon>Arthropoda</taxon>
        <taxon>Hexapoda</taxon>
        <taxon>Insecta</taxon>
        <taxon>Pterygota</taxon>
        <taxon>Neoptera</taxon>
        <taxon>Endopterygota</taxon>
        <taxon>Diptera</taxon>
        <taxon>Nematocera</taxon>
        <taxon>Sciaroidea</taxon>
        <taxon>Sciaridae</taxon>
        <taxon>Pseudolycoriella</taxon>
    </lineage>
</organism>
<dbReference type="AlphaFoldDB" id="A0A9Q0NC77"/>
<gene>
    <name evidence="1" type="ORF">Bhyg_02802</name>
</gene>
<evidence type="ECO:0000313" key="1">
    <source>
        <dbReference type="EMBL" id="KAJ6647579.1"/>
    </source>
</evidence>
<comment type="caution">
    <text evidence="1">The sequence shown here is derived from an EMBL/GenBank/DDBJ whole genome shotgun (WGS) entry which is preliminary data.</text>
</comment>